<dbReference type="RefSeq" id="XP_073767225.1">
    <property type="nucleotide sequence ID" value="XM_073911124.1"/>
</dbReference>
<dbReference type="Proteomes" id="UP000000437">
    <property type="component" value="Chromosome 8"/>
</dbReference>
<reference evidence="2" key="1">
    <citation type="submission" date="2025-08" db="UniProtKB">
        <authorList>
            <consortium name="RefSeq"/>
        </authorList>
    </citation>
    <scope>IDENTIFICATION</scope>
    <source>
        <strain evidence="2">Tuebingen</strain>
        <tissue evidence="2">Fibroblasts and whole tissue</tissue>
    </source>
</reference>
<organism evidence="1 2">
    <name type="scientific">Danio rerio</name>
    <name type="common">Zebrafish</name>
    <name type="synonym">Brachydanio rerio</name>
    <dbReference type="NCBI Taxonomy" id="7955"/>
    <lineage>
        <taxon>Eukaryota</taxon>
        <taxon>Metazoa</taxon>
        <taxon>Chordata</taxon>
        <taxon>Craniata</taxon>
        <taxon>Vertebrata</taxon>
        <taxon>Euteleostomi</taxon>
        <taxon>Actinopterygii</taxon>
        <taxon>Neopterygii</taxon>
        <taxon>Teleostei</taxon>
        <taxon>Ostariophysi</taxon>
        <taxon>Cypriniformes</taxon>
        <taxon>Danionidae</taxon>
        <taxon>Danioninae</taxon>
        <taxon>Danio</taxon>
    </lineage>
</organism>
<protein>
    <submittedName>
        <fullName evidence="2">Uncharacterized protein si:dkey-220o5.5 isoform X2</fullName>
    </submittedName>
</protein>
<keyword evidence="1" id="KW-1185">Reference proteome</keyword>
<sequence length="421" mass="43223">MMYFREGLLEPVRFQMPSYEEDWSLYRFMEHALLMSGSPLSITLVEQNPQEGGLSNSQQDLFSGPADLAAGGKRNAGLKLRAYPCRAIRRSSFSEPLERLLELCETPVSAPVPQRPPVSVPVPEHAPLPVYNAPPSTQTTRRRTRRKRTAHTPECPPVSAPAPERPPVSAPAPERPPVSAPAPERPPVSAPAPERPPVSAPAPERPPVSAPAPERPPVSAPAPERSTVPVPVRLLALPAPCPDGPSPAPGFTITIQMSCPAGASQTSCPASPSPAPCPAGSSPALCSADLARAPCSACSSPAASCPTGSSPAASCPAGSSPVASPAGSPGLPCLLFSAGSSVGHPSCPSLVVLTIVWDGFPGCTLASCRAPDPQTHPDLALPSLPLFLLRSAPPLGTSLGASGSRSLEGGGGVMSHLSVTT</sequence>
<proteinExistence type="predicted"/>
<evidence type="ECO:0000313" key="2">
    <source>
        <dbReference type="RefSeq" id="XP_073767225.1"/>
    </source>
</evidence>
<evidence type="ECO:0000313" key="1">
    <source>
        <dbReference type="Proteomes" id="UP000000437"/>
    </source>
</evidence>
<accession>A0AC58GBX6</accession>
<gene>
    <name evidence="2" type="primary">si:dkey-220o5.5</name>
</gene>
<name>A0AC58GBX6_DANRE</name>